<sequence length="358" mass="39504">MFLSAFLPLLLAAVVSPPFTMALLLPPEGNDYPLYDFPSVQYLPHNSLIEYQDPRLVDDERMEVATRSTYLPLPPSDSSSSSLYPQSASSSSPPLPCTAEDIASILNMEDLDKVIKIVSKLEGKSVKEILHKLAVKHGLHFKDKELHHEKKPQFDNASGRLASDHPSLPPSTQGLRTFQFTDSPASPQGPVVHLRRPPNGLDIPPGTQWHSMVEEEQHFDPVALEVPAVSPRGLPVSRLPRALLLVADASRNEVARTQVDLAPRMALLDVLTEAKSVYALNNGPYRHNPFTIKARRVETEACLGLQSVGHIRATPTRPILLSVTRTRPTEQVVWESICLPRASDLLVRPGDVIILAPR</sequence>
<protein>
    <submittedName>
        <fullName evidence="3">Uncharacterized protein</fullName>
    </submittedName>
</protein>
<feature type="chain" id="PRO_5043844520" evidence="2">
    <location>
        <begin position="23"/>
        <end position="358"/>
    </location>
</feature>
<comment type="caution">
    <text evidence="3">The sequence shown here is derived from an EMBL/GenBank/DDBJ whole genome shotgun (WGS) entry which is preliminary data.</text>
</comment>
<reference evidence="3 4" key="1">
    <citation type="journal article" date="2024" name="BMC Genomics">
        <title>Genome assembly of redclaw crayfish (Cherax quadricarinatus) provides insights into its immune adaptation and hypoxia tolerance.</title>
        <authorList>
            <person name="Liu Z."/>
            <person name="Zheng J."/>
            <person name="Li H."/>
            <person name="Fang K."/>
            <person name="Wang S."/>
            <person name="He J."/>
            <person name="Zhou D."/>
            <person name="Weng S."/>
            <person name="Chi M."/>
            <person name="Gu Z."/>
            <person name="He J."/>
            <person name="Li F."/>
            <person name="Wang M."/>
        </authorList>
    </citation>
    <scope>NUCLEOTIDE SEQUENCE [LARGE SCALE GENOMIC DNA]</scope>
    <source>
        <strain evidence="3">ZL_2023a</strain>
    </source>
</reference>
<proteinExistence type="predicted"/>
<feature type="compositionally biased region" description="Low complexity" evidence="1">
    <location>
        <begin position="76"/>
        <end position="92"/>
    </location>
</feature>
<gene>
    <name evidence="3" type="ORF">OTU49_008068</name>
</gene>
<accession>A0AAW0WEN7</accession>
<dbReference type="Proteomes" id="UP001445076">
    <property type="component" value="Unassembled WGS sequence"/>
</dbReference>
<feature type="compositionally biased region" description="Polar residues" evidence="1">
    <location>
        <begin position="170"/>
        <end position="186"/>
    </location>
</feature>
<feature type="region of interest" description="Disordered" evidence="1">
    <location>
        <begin position="68"/>
        <end position="95"/>
    </location>
</feature>
<evidence type="ECO:0000313" key="3">
    <source>
        <dbReference type="EMBL" id="KAK8730558.1"/>
    </source>
</evidence>
<keyword evidence="2" id="KW-0732">Signal</keyword>
<evidence type="ECO:0000256" key="2">
    <source>
        <dbReference type="SAM" id="SignalP"/>
    </source>
</evidence>
<name>A0AAW0WEN7_CHEQU</name>
<feature type="region of interest" description="Disordered" evidence="1">
    <location>
        <begin position="155"/>
        <end position="200"/>
    </location>
</feature>
<dbReference type="AlphaFoldDB" id="A0AAW0WEN7"/>
<feature type="signal peptide" evidence="2">
    <location>
        <begin position="1"/>
        <end position="22"/>
    </location>
</feature>
<dbReference type="EMBL" id="JARKIK010000064">
    <property type="protein sequence ID" value="KAK8730558.1"/>
    <property type="molecule type" value="Genomic_DNA"/>
</dbReference>
<evidence type="ECO:0000313" key="4">
    <source>
        <dbReference type="Proteomes" id="UP001445076"/>
    </source>
</evidence>
<organism evidence="3 4">
    <name type="scientific">Cherax quadricarinatus</name>
    <name type="common">Australian red claw crayfish</name>
    <dbReference type="NCBI Taxonomy" id="27406"/>
    <lineage>
        <taxon>Eukaryota</taxon>
        <taxon>Metazoa</taxon>
        <taxon>Ecdysozoa</taxon>
        <taxon>Arthropoda</taxon>
        <taxon>Crustacea</taxon>
        <taxon>Multicrustacea</taxon>
        <taxon>Malacostraca</taxon>
        <taxon>Eumalacostraca</taxon>
        <taxon>Eucarida</taxon>
        <taxon>Decapoda</taxon>
        <taxon>Pleocyemata</taxon>
        <taxon>Astacidea</taxon>
        <taxon>Parastacoidea</taxon>
        <taxon>Parastacidae</taxon>
        <taxon>Cherax</taxon>
    </lineage>
</organism>
<keyword evidence="4" id="KW-1185">Reference proteome</keyword>
<evidence type="ECO:0000256" key="1">
    <source>
        <dbReference type="SAM" id="MobiDB-lite"/>
    </source>
</evidence>